<evidence type="ECO:0000313" key="1">
    <source>
        <dbReference type="EMBL" id="KDA53196.1"/>
    </source>
</evidence>
<dbReference type="Gene3D" id="3.40.50.1440">
    <property type="entry name" value="Tubulin/FtsZ, GTPase domain"/>
    <property type="match status" value="1"/>
</dbReference>
<protein>
    <recommendedName>
        <fullName evidence="3">Tubulin-like protein</fullName>
    </recommendedName>
</protein>
<dbReference type="InterPro" id="IPR036525">
    <property type="entry name" value="Tubulin/FtsZ_GTPase_sf"/>
</dbReference>
<dbReference type="RefSeq" id="WP_081800099.1">
    <property type="nucleotide sequence ID" value="NZ_JMFG01000025.1"/>
</dbReference>
<dbReference type="InterPro" id="IPR025904">
    <property type="entry name" value="Tubulin-like"/>
</dbReference>
<dbReference type="OrthoDB" id="3400278at2"/>
<dbReference type="EMBL" id="JMFG01000025">
    <property type="protein sequence ID" value="KDA53196.1"/>
    <property type="molecule type" value="Genomic_DNA"/>
</dbReference>
<dbReference type="STRING" id="1312852.EG19_06835"/>
<dbReference type="AlphaFoldDB" id="A0A062XYI6"/>
<dbReference type="Pfam" id="PF13809">
    <property type="entry name" value="Tubulin_2"/>
    <property type="match status" value="1"/>
</dbReference>
<sequence length="1086" mass="122431">MAQAFLIVGVGGGGRGVANWVKKRLQTDTFPFSGRVYTLVLDGPERDQYILPGDFQIDTSPGSPEFYQFTQSPVTPIQMRANGQPVPFIDTWLSEHDAQRVPANHIDPRDGYGMVRVAGRVGFFQEVAGVDAKLTNLLKMALATGDTATQQGTINVFLVGSFSGGTGAGMLLDVAHLLRSRLDSLPGVNKHFIGIILMPNSYDRVFSTASEQVARDARSFAALRELMRAQGAGSTREINIQYADNIRVNNSQLFDLCYLIDGQGASFQLANTLPRDGVCAAAADFLLTLVKNEDPWSASIIATYKPGTAVQPSTRRYSDFGIHSFIFPEKDLLETMALRFGVELYNLLITPPAAAAEEGKKMAEEMLNGIRFTELLVFNQRGRDIYSRPPIKSEPQWRNDLLELIRHFAVGGDSYSFPRSPILNLADVVPVDQWYNNITNVEVITNCDKEDKAYIGAEDSTRVQQVYGFLKETSNKIASAFADSLISRIKNLFYDPTTGEPIPLSVKPYSLAVLGDFLSTLDHYIDALRAAYQNALHQFDQRQDVVGYQKMVVDELAKKMQQSDVDGDLQRQYVGDKNTLGEYQRFMELKIWRIVLNSCIHLLDTLDELVEIVDRMVGRTTHAWLKYLDRDCRQALSDRLNGLYNARHTFSKVPVRTYFPMPEDRAEAQIYQELVIGNTGGTQPAIGQMHMSLLSNMKWRFYAPASSQAGWTPREKVEAYELLLEFPKVEGFDETLYQQLAKQRLRHVQTGKIEELTVYRHSPDQPVQYARNQLKDPLAKMGIWDALAYDFQFNWLPDHRDLDQTQALQDYVADRVNLLIQRSNHLLSHTDVGRPSQVFCFSEFSPEAGTLAAQIAQAFRDELNKRGGINDNPALRKEIIRVQSEYYIDINKWGYQSTCHTNYRQYLNDLAQRRDYIQPAVCPEERLAAQIEGWLFSQGFLNPIRPLDPTVVAYLRNEEAFTNLALVYAMKLLAVQTSNDPTKSDSFVVDTGQAAGPVVLGEVWNMGQVLSVYFSNEKVQAKVNDLWRTYLNGFAGNFSNLKETLTTAAKQLNFHDVPTGKIDDIHRDDLLLAMKAAILLYAEKIR</sequence>
<reference evidence="1 2" key="1">
    <citation type="submission" date="2014-04" db="EMBL/GenBank/DDBJ databases">
        <title>The Genome Sequence of Thermoanaerobaculum aquaticum MP-01, The First Cultivated Group 23 Acidobacterium.</title>
        <authorList>
            <person name="Stamps B.W."/>
            <person name="Losey N.A."/>
            <person name="Lawson P.A."/>
            <person name="Stevenson B.S."/>
        </authorList>
    </citation>
    <scope>NUCLEOTIDE SEQUENCE [LARGE SCALE GENOMIC DNA]</scope>
    <source>
        <strain evidence="1 2">MP-01</strain>
    </source>
</reference>
<keyword evidence="2" id="KW-1185">Reference proteome</keyword>
<gene>
    <name evidence="1" type="ORF">EG19_06835</name>
</gene>
<name>A0A062XYI6_9BACT</name>
<evidence type="ECO:0000313" key="2">
    <source>
        <dbReference type="Proteomes" id="UP000027284"/>
    </source>
</evidence>
<comment type="caution">
    <text evidence="1">The sequence shown here is derived from an EMBL/GenBank/DDBJ whole genome shotgun (WGS) entry which is preliminary data.</text>
</comment>
<evidence type="ECO:0008006" key="3">
    <source>
        <dbReference type="Google" id="ProtNLM"/>
    </source>
</evidence>
<organism evidence="1 2">
    <name type="scientific">Thermoanaerobaculum aquaticum</name>
    <dbReference type="NCBI Taxonomy" id="1312852"/>
    <lineage>
        <taxon>Bacteria</taxon>
        <taxon>Pseudomonadati</taxon>
        <taxon>Acidobacteriota</taxon>
        <taxon>Thermoanaerobaculia</taxon>
        <taxon>Thermoanaerobaculales</taxon>
        <taxon>Thermoanaerobaculaceae</taxon>
        <taxon>Thermoanaerobaculum</taxon>
    </lineage>
</organism>
<accession>A0A062XYI6</accession>
<proteinExistence type="predicted"/>
<dbReference type="Proteomes" id="UP000027284">
    <property type="component" value="Unassembled WGS sequence"/>
</dbReference>